<dbReference type="Gene3D" id="3.40.190.10">
    <property type="entry name" value="Periplasmic binding protein-like II"/>
    <property type="match status" value="2"/>
</dbReference>
<evidence type="ECO:0000256" key="3">
    <source>
        <dbReference type="ARBA" id="ARBA00023125"/>
    </source>
</evidence>
<evidence type="ECO:0000259" key="5">
    <source>
        <dbReference type="PROSITE" id="PS50931"/>
    </source>
</evidence>
<dbReference type="Pfam" id="PF00126">
    <property type="entry name" value="HTH_1"/>
    <property type="match status" value="1"/>
</dbReference>
<keyword evidence="4" id="KW-0804">Transcription</keyword>
<accession>D5RNV6</accession>
<keyword evidence="7" id="KW-1185">Reference proteome</keyword>
<sequence length="298" mass="31850">MQGIELRHLRCLVAIAEEGSFSRAAQRLGTSQPAVSQLVRRLEDVLGQRLLHRDRLPVTPTPLGEAVLHQAREALAAVEQALDTTRRTLRGEAGRLRIGLSVPTLHGGAPALIRRYRAARPGVTVEMCVLSSPDQPAALRERRIDLAFGGVLPDVPDLARRVLADEPMRALLPAWHKLAGAASLPLAALREEGWILPAPPMPLREEILLQCRQAGFTPRAAAEAPDFLATCGLVLAGAGIALAPETSRSLAGPELVLVPLQGEAPRIVHALVWRAGEASPLVRDLVALAAEAWPEPGG</sequence>
<dbReference type="InterPro" id="IPR036388">
    <property type="entry name" value="WH-like_DNA-bd_sf"/>
</dbReference>
<dbReference type="PANTHER" id="PTHR30346">
    <property type="entry name" value="TRANSCRIPTIONAL DUAL REGULATOR HCAR-RELATED"/>
    <property type="match status" value="1"/>
</dbReference>
<dbReference type="FunFam" id="1.10.10.10:FF:000001">
    <property type="entry name" value="LysR family transcriptional regulator"/>
    <property type="match status" value="1"/>
</dbReference>
<dbReference type="InterPro" id="IPR036390">
    <property type="entry name" value="WH_DNA-bd_sf"/>
</dbReference>
<dbReference type="InterPro" id="IPR000847">
    <property type="entry name" value="LysR_HTH_N"/>
</dbReference>
<dbReference type="GO" id="GO:0032993">
    <property type="term" value="C:protein-DNA complex"/>
    <property type="evidence" value="ECO:0007669"/>
    <property type="project" value="TreeGrafter"/>
</dbReference>
<comment type="caution">
    <text evidence="6">The sequence shown here is derived from an EMBL/GenBank/DDBJ whole genome shotgun (WGS) entry which is preliminary data.</text>
</comment>
<dbReference type="AlphaFoldDB" id="D5RNV6"/>
<evidence type="ECO:0000313" key="6">
    <source>
        <dbReference type="EMBL" id="EFH11013.1"/>
    </source>
</evidence>
<evidence type="ECO:0000256" key="1">
    <source>
        <dbReference type="ARBA" id="ARBA00009437"/>
    </source>
</evidence>
<dbReference type="Gene3D" id="1.10.10.10">
    <property type="entry name" value="Winged helix-like DNA-binding domain superfamily/Winged helix DNA-binding domain"/>
    <property type="match status" value="1"/>
</dbReference>
<protein>
    <submittedName>
        <fullName evidence="6">LysR substrate binding domain protein</fullName>
    </submittedName>
</protein>
<evidence type="ECO:0000256" key="2">
    <source>
        <dbReference type="ARBA" id="ARBA00023015"/>
    </source>
</evidence>
<dbReference type="HOGENOM" id="CLU_039613_6_0_5"/>
<dbReference type="CDD" id="cd08414">
    <property type="entry name" value="PBP2_LTTR_aromatics_like"/>
    <property type="match status" value="1"/>
</dbReference>
<dbReference type="PRINTS" id="PR00039">
    <property type="entry name" value="HTHLYSR"/>
</dbReference>
<dbReference type="SUPFAM" id="SSF46785">
    <property type="entry name" value="Winged helix' DNA-binding domain"/>
    <property type="match status" value="1"/>
</dbReference>
<comment type="similarity">
    <text evidence="1">Belongs to the LysR transcriptional regulatory family.</text>
</comment>
<dbReference type="RefSeq" id="WP_007006315.1">
    <property type="nucleotide sequence ID" value="NZ_GG771012.1"/>
</dbReference>
<dbReference type="InterPro" id="IPR005119">
    <property type="entry name" value="LysR_subst-bd"/>
</dbReference>
<keyword evidence="2" id="KW-0805">Transcription regulation</keyword>
<dbReference type="EMBL" id="ADVL01000556">
    <property type="protein sequence ID" value="EFH11013.1"/>
    <property type="molecule type" value="Genomic_DNA"/>
</dbReference>
<dbReference type="Pfam" id="PF03466">
    <property type="entry name" value="LysR_substrate"/>
    <property type="match status" value="1"/>
</dbReference>
<dbReference type="PROSITE" id="PS50931">
    <property type="entry name" value="HTH_LYSR"/>
    <property type="match status" value="1"/>
</dbReference>
<keyword evidence="3" id="KW-0238">DNA-binding</keyword>
<evidence type="ECO:0000313" key="7">
    <source>
        <dbReference type="Proteomes" id="UP000005324"/>
    </source>
</evidence>
<gene>
    <name evidence="6" type="ORF">HMPREF0731_2767</name>
</gene>
<proteinExistence type="inferred from homology"/>
<feature type="domain" description="HTH lysR-type" evidence="5">
    <location>
        <begin position="4"/>
        <end position="61"/>
    </location>
</feature>
<dbReference type="OrthoDB" id="155872at2"/>
<dbReference type="GO" id="GO:0003677">
    <property type="term" value="F:DNA binding"/>
    <property type="evidence" value="ECO:0007669"/>
    <property type="project" value="UniProtKB-KW"/>
</dbReference>
<name>D5RNV6_9PROT</name>
<evidence type="ECO:0000256" key="4">
    <source>
        <dbReference type="ARBA" id="ARBA00023163"/>
    </source>
</evidence>
<reference evidence="6 7" key="1">
    <citation type="submission" date="2010-04" db="EMBL/GenBank/DDBJ databases">
        <authorList>
            <person name="Qin X."/>
            <person name="Bachman B."/>
            <person name="Battles P."/>
            <person name="Bell A."/>
            <person name="Bess C."/>
            <person name="Bickham C."/>
            <person name="Chaboub L."/>
            <person name="Chen D."/>
            <person name="Coyle M."/>
            <person name="Deiros D.R."/>
            <person name="Dinh H."/>
            <person name="Forbes L."/>
            <person name="Fowler G."/>
            <person name="Francisco L."/>
            <person name="Fu Q."/>
            <person name="Gubbala S."/>
            <person name="Hale W."/>
            <person name="Han Y."/>
            <person name="Hemphill L."/>
            <person name="Highlander S.K."/>
            <person name="Hirani K."/>
            <person name="Hogues M."/>
            <person name="Jackson L."/>
            <person name="Jakkamsetti A."/>
            <person name="Javaid M."/>
            <person name="Jiang H."/>
            <person name="Korchina V."/>
            <person name="Kovar C."/>
            <person name="Lara F."/>
            <person name="Lee S."/>
            <person name="Mata R."/>
            <person name="Mathew T."/>
            <person name="Moen C."/>
            <person name="Morales K."/>
            <person name="Munidasa M."/>
            <person name="Nazareth L."/>
            <person name="Ngo R."/>
            <person name="Nguyen L."/>
            <person name="Okwuonu G."/>
            <person name="Ongeri F."/>
            <person name="Patil S."/>
            <person name="Petrosino J."/>
            <person name="Pham C."/>
            <person name="Pham P."/>
            <person name="Pu L.-L."/>
            <person name="Puazo M."/>
            <person name="Raj R."/>
            <person name="Reid J."/>
            <person name="Rouhana J."/>
            <person name="Saada N."/>
            <person name="Shang Y."/>
            <person name="Simmons D."/>
            <person name="Thornton R."/>
            <person name="Warren J."/>
            <person name="Weissenberger G."/>
            <person name="Zhang J."/>
            <person name="Zhang L."/>
            <person name="Zhou C."/>
            <person name="Zhu D."/>
            <person name="Muzny D."/>
            <person name="Worley K."/>
            <person name="Gibbs R."/>
        </authorList>
    </citation>
    <scope>NUCLEOTIDE SEQUENCE [LARGE SCALE GENOMIC DNA]</scope>
    <source>
        <strain evidence="6 7">ATCC 49957</strain>
    </source>
</reference>
<dbReference type="PANTHER" id="PTHR30346:SF30">
    <property type="entry name" value="SMALL NEUTRAL PROTEASE REGULATORY PROTEIN"/>
    <property type="match status" value="1"/>
</dbReference>
<dbReference type="GO" id="GO:0003700">
    <property type="term" value="F:DNA-binding transcription factor activity"/>
    <property type="evidence" value="ECO:0007669"/>
    <property type="project" value="InterPro"/>
</dbReference>
<organism evidence="6 7">
    <name type="scientific">Pseudoroseomonas cervicalis ATCC 49957</name>
    <dbReference type="NCBI Taxonomy" id="525371"/>
    <lineage>
        <taxon>Bacteria</taxon>
        <taxon>Pseudomonadati</taxon>
        <taxon>Pseudomonadota</taxon>
        <taxon>Alphaproteobacteria</taxon>
        <taxon>Acetobacterales</taxon>
        <taxon>Roseomonadaceae</taxon>
        <taxon>Roseomonas</taxon>
    </lineage>
</organism>
<dbReference type="SUPFAM" id="SSF53850">
    <property type="entry name" value="Periplasmic binding protein-like II"/>
    <property type="match status" value="1"/>
</dbReference>
<dbReference type="Proteomes" id="UP000005324">
    <property type="component" value="Unassembled WGS sequence"/>
</dbReference>